<evidence type="ECO:0008006" key="4">
    <source>
        <dbReference type="Google" id="ProtNLM"/>
    </source>
</evidence>
<keyword evidence="3" id="KW-1185">Reference proteome</keyword>
<proteinExistence type="predicted"/>
<sequence>MRDLPFLAFDADDTLWHNESFFALTEEAFTQLLAPYAEPGALRERLTRTERRNLGVFGYGVKGYTLSMIETAIEVTDGAVPAMVLQALLDLGKEMMAHPVTLLDGVADVLEQVAGRFPLMLITKGDLFHQEDKVARSGLADLFSAVEIVSEKDTGTYSRLLARHSIPPEQFVMIGNSLRSDVIPILEIGGWGVHIPYHLTWAHENAPEPLGHARYVRLADIRDIPAWVDAQFPSLGIVED</sequence>
<dbReference type="PATRIC" id="fig|552518.3.peg.1252"/>
<dbReference type="CDD" id="cd07515">
    <property type="entry name" value="HAD-like"/>
    <property type="match status" value="1"/>
</dbReference>
<dbReference type="AlphaFoldDB" id="A0A0F3IT03"/>
<evidence type="ECO:0000256" key="1">
    <source>
        <dbReference type="ARBA" id="ARBA00022801"/>
    </source>
</evidence>
<dbReference type="SFLD" id="SFLDG01129">
    <property type="entry name" value="C1.5:_HAD__Beta-PGM__Phosphata"/>
    <property type="match status" value="1"/>
</dbReference>
<dbReference type="EMBL" id="LAJY01000221">
    <property type="protein sequence ID" value="KJV09752.1"/>
    <property type="molecule type" value="Genomic_DNA"/>
</dbReference>
<dbReference type="OrthoDB" id="6101375at2"/>
<dbReference type="PANTHER" id="PTHR43316">
    <property type="entry name" value="HYDROLASE, HALOACID DELAHOGENASE-RELATED"/>
    <property type="match status" value="1"/>
</dbReference>
<dbReference type="InterPro" id="IPR023214">
    <property type="entry name" value="HAD_sf"/>
</dbReference>
<dbReference type="SUPFAM" id="SSF56784">
    <property type="entry name" value="HAD-like"/>
    <property type="match status" value="1"/>
</dbReference>
<dbReference type="InterPro" id="IPR036412">
    <property type="entry name" value="HAD-like_sf"/>
</dbReference>
<dbReference type="Gene3D" id="3.40.50.1000">
    <property type="entry name" value="HAD superfamily/HAD-like"/>
    <property type="match status" value="1"/>
</dbReference>
<evidence type="ECO:0000313" key="2">
    <source>
        <dbReference type="EMBL" id="KJV09752.1"/>
    </source>
</evidence>
<gene>
    <name evidence="2" type="ORF">VZ95_09520</name>
</gene>
<dbReference type="Gene3D" id="1.10.150.240">
    <property type="entry name" value="Putative phosphatase, domain 2"/>
    <property type="match status" value="1"/>
</dbReference>
<evidence type="ECO:0000313" key="3">
    <source>
        <dbReference type="Proteomes" id="UP000033774"/>
    </source>
</evidence>
<dbReference type="Pfam" id="PF00702">
    <property type="entry name" value="Hydrolase"/>
    <property type="match status" value="1"/>
</dbReference>
<dbReference type="GO" id="GO:0016787">
    <property type="term" value="F:hydrolase activity"/>
    <property type="evidence" value="ECO:0007669"/>
    <property type="project" value="UniProtKB-KW"/>
</dbReference>
<dbReference type="PANTHER" id="PTHR43316:SF8">
    <property type="entry name" value="HAD FAMILY HYDROLASE"/>
    <property type="match status" value="1"/>
</dbReference>
<dbReference type="SFLD" id="SFLDS00003">
    <property type="entry name" value="Haloacid_Dehalogenase"/>
    <property type="match status" value="1"/>
</dbReference>
<comment type="caution">
    <text evidence="2">The sequence shown here is derived from an EMBL/GenBank/DDBJ whole genome shotgun (WGS) entry which is preliminary data.</text>
</comment>
<organism evidence="2 3">
    <name type="scientific">Elstera litoralis</name>
    <dbReference type="NCBI Taxonomy" id="552518"/>
    <lineage>
        <taxon>Bacteria</taxon>
        <taxon>Pseudomonadati</taxon>
        <taxon>Pseudomonadota</taxon>
        <taxon>Alphaproteobacteria</taxon>
        <taxon>Rhodospirillales</taxon>
        <taxon>Rhodospirillaceae</taxon>
        <taxon>Elstera</taxon>
    </lineage>
</organism>
<dbReference type="Proteomes" id="UP000033774">
    <property type="component" value="Unassembled WGS sequence"/>
</dbReference>
<accession>A0A0F3IT03</accession>
<dbReference type="InterPro" id="IPR023198">
    <property type="entry name" value="PGP-like_dom2"/>
</dbReference>
<protein>
    <recommendedName>
        <fullName evidence="4">HAD family hydrolase</fullName>
    </recommendedName>
</protein>
<keyword evidence="1" id="KW-0378">Hydrolase</keyword>
<dbReference type="InterPro" id="IPR051540">
    <property type="entry name" value="S-2-haloacid_dehalogenase"/>
</dbReference>
<name>A0A0F3IT03_9PROT</name>
<reference evidence="2 3" key="1">
    <citation type="submission" date="2015-03" db="EMBL/GenBank/DDBJ databases">
        <title>Draft genome sequence of Elstera litoralis.</title>
        <authorList>
            <person name="Rahalkar M.C."/>
            <person name="Dhakephalkar P.K."/>
            <person name="Pore S.D."/>
            <person name="Arora P."/>
            <person name="Kapse N.G."/>
            <person name="Pandit P.S."/>
        </authorList>
    </citation>
    <scope>NUCLEOTIDE SEQUENCE [LARGE SCALE GENOMIC DNA]</scope>
    <source>
        <strain evidence="2 3">Dia-1</strain>
    </source>
</reference>